<dbReference type="GO" id="GO:0031588">
    <property type="term" value="C:nucleotide-activated protein kinase complex"/>
    <property type="evidence" value="ECO:0007669"/>
    <property type="project" value="TreeGrafter"/>
</dbReference>
<feature type="non-terminal residue" evidence="8">
    <location>
        <position position="358"/>
    </location>
</feature>
<keyword evidence="9" id="KW-1185">Reference proteome</keyword>
<comment type="caution">
    <text evidence="8">The sequence shown here is derived from an EMBL/GenBank/DDBJ whole genome shotgun (WGS) entry which is preliminary data.</text>
</comment>
<keyword evidence="2" id="KW-0677">Repeat</keyword>
<dbReference type="PANTHER" id="PTHR13780:SF35">
    <property type="entry name" value="LD22662P"/>
    <property type="match status" value="1"/>
</dbReference>
<dbReference type="PROSITE" id="PS51371">
    <property type="entry name" value="CBS"/>
    <property type="match status" value="1"/>
</dbReference>
<dbReference type="GO" id="GO:0016208">
    <property type="term" value="F:AMP binding"/>
    <property type="evidence" value="ECO:0007669"/>
    <property type="project" value="TreeGrafter"/>
</dbReference>
<evidence type="ECO:0000256" key="4">
    <source>
        <dbReference type="ARBA" id="ARBA00025878"/>
    </source>
</evidence>
<reference evidence="8" key="2">
    <citation type="submission" date="2023-03" db="EMBL/GenBank/DDBJ databases">
        <authorList>
            <person name="Inwood S.N."/>
            <person name="Skelly J.G."/>
            <person name="Guhlin J."/>
            <person name="Harrop T.W.R."/>
            <person name="Goldson S.G."/>
            <person name="Dearden P.K."/>
        </authorList>
    </citation>
    <scope>NUCLEOTIDE SEQUENCE</scope>
    <source>
        <strain evidence="8">Irish</strain>
        <tissue evidence="8">Whole body</tissue>
    </source>
</reference>
<evidence type="ECO:0000256" key="3">
    <source>
        <dbReference type="ARBA" id="ARBA00023122"/>
    </source>
</evidence>
<keyword evidence="3 5" id="KW-0129">CBS domain</keyword>
<dbReference type="SMART" id="SM00116">
    <property type="entry name" value="CBS"/>
    <property type="match status" value="3"/>
</dbReference>
<sequence length="358" mass="40222">VALAISSQIAQGYLRLTGEEFAENFSSQIDRNGKEDESQIYAKFFKFHKCYDLIPTSAKLVVFDTHLLVKKAFFALVFKVEAAPLWDSSKQQFIGMLTITDFIKILQMYYTSPEVTMEELEEHELDTWRRVLQNDIQPLVSIAPDSSLILRFLFLYIQGLPRPSFVNKTLAELRIGTYENIETATEDTISALPIIDADGKLVDIYSKFDVINLAANKTYNNLNVTLRTANHHRNEWFEGVQNCKLDQPLFTVMEKLVRAEVHRLVIVDDDEKVIGIISLSDLLFYLVLRPCGENSADAKGSSISLRDQDSMNTMQEPVAAQSETSAADNEPEIEQETAGTAEVENTNATPSPPLSPAA</sequence>
<dbReference type="InterPro" id="IPR046342">
    <property type="entry name" value="CBS_dom_sf"/>
</dbReference>
<dbReference type="GO" id="GO:0019901">
    <property type="term" value="F:protein kinase binding"/>
    <property type="evidence" value="ECO:0007669"/>
    <property type="project" value="TreeGrafter"/>
</dbReference>
<dbReference type="AlphaFoldDB" id="A0AA39FGW6"/>
<dbReference type="EMBL" id="JAQQBS010000594">
    <property type="protein sequence ID" value="KAK0169364.1"/>
    <property type="molecule type" value="Genomic_DNA"/>
</dbReference>
<evidence type="ECO:0000256" key="2">
    <source>
        <dbReference type="ARBA" id="ARBA00022737"/>
    </source>
</evidence>
<comment type="subunit">
    <text evidence="4">AMPK is a heterotrimer of an alpha catalytic subunit (PRKAA1 or PRKAA2), a beta (PRKAB1 or PRKAB2) and a gamma non-catalytic subunits (PRKAG1, PRKAG2 or PRKAG3). Interacts with FNIP1 and FNIP2.</text>
</comment>
<evidence type="ECO:0000256" key="6">
    <source>
        <dbReference type="SAM" id="MobiDB-lite"/>
    </source>
</evidence>
<evidence type="ECO:0000256" key="1">
    <source>
        <dbReference type="ARBA" id="ARBA00006750"/>
    </source>
</evidence>
<dbReference type="CDD" id="cd04641">
    <property type="entry name" value="CBS_euAMPK_gamma-like_repeat2"/>
    <property type="match status" value="1"/>
</dbReference>
<evidence type="ECO:0000256" key="5">
    <source>
        <dbReference type="PROSITE-ProRule" id="PRU00703"/>
    </source>
</evidence>
<feature type="domain" description="CBS" evidence="7">
    <location>
        <begin position="233"/>
        <end position="294"/>
    </location>
</feature>
<dbReference type="InterPro" id="IPR000644">
    <property type="entry name" value="CBS_dom"/>
</dbReference>
<dbReference type="GO" id="GO:0005737">
    <property type="term" value="C:cytoplasm"/>
    <property type="evidence" value="ECO:0007669"/>
    <property type="project" value="TreeGrafter"/>
</dbReference>
<dbReference type="GO" id="GO:0019887">
    <property type="term" value="F:protein kinase regulator activity"/>
    <property type="evidence" value="ECO:0007669"/>
    <property type="project" value="TreeGrafter"/>
</dbReference>
<reference evidence="8" key="1">
    <citation type="journal article" date="2023" name="bioRxiv">
        <title>Scaffold-level genome assemblies of two parasitoid biocontrol wasps reveal the parthenogenesis mechanism and an associated novel virus.</title>
        <authorList>
            <person name="Inwood S."/>
            <person name="Skelly J."/>
            <person name="Guhlin J."/>
            <person name="Harrop T."/>
            <person name="Goldson S."/>
            <person name="Dearden P."/>
        </authorList>
    </citation>
    <scope>NUCLEOTIDE SEQUENCE</scope>
    <source>
        <strain evidence="8">Irish</strain>
        <tissue evidence="8">Whole body</tissue>
    </source>
</reference>
<dbReference type="SUPFAM" id="SSF54631">
    <property type="entry name" value="CBS-domain pair"/>
    <property type="match status" value="2"/>
</dbReference>
<feature type="region of interest" description="Disordered" evidence="6">
    <location>
        <begin position="295"/>
        <end position="358"/>
    </location>
</feature>
<evidence type="ECO:0000259" key="7">
    <source>
        <dbReference type="PROSITE" id="PS51371"/>
    </source>
</evidence>
<protein>
    <recommendedName>
        <fullName evidence="7">CBS domain-containing protein</fullName>
    </recommendedName>
</protein>
<dbReference type="PANTHER" id="PTHR13780">
    <property type="entry name" value="AMP-ACTIVATED PROTEIN KINASE, GAMMA REGULATORY SUBUNIT"/>
    <property type="match status" value="1"/>
</dbReference>
<evidence type="ECO:0000313" key="8">
    <source>
        <dbReference type="EMBL" id="KAK0169364.1"/>
    </source>
</evidence>
<organism evidence="8 9">
    <name type="scientific">Microctonus aethiopoides</name>
    <dbReference type="NCBI Taxonomy" id="144406"/>
    <lineage>
        <taxon>Eukaryota</taxon>
        <taxon>Metazoa</taxon>
        <taxon>Ecdysozoa</taxon>
        <taxon>Arthropoda</taxon>
        <taxon>Hexapoda</taxon>
        <taxon>Insecta</taxon>
        <taxon>Pterygota</taxon>
        <taxon>Neoptera</taxon>
        <taxon>Endopterygota</taxon>
        <taxon>Hymenoptera</taxon>
        <taxon>Apocrita</taxon>
        <taxon>Ichneumonoidea</taxon>
        <taxon>Braconidae</taxon>
        <taxon>Euphorinae</taxon>
        <taxon>Microctonus</taxon>
    </lineage>
</organism>
<accession>A0AA39FGW6</accession>
<dbReference type="InterPro" id="IPR050511">
    <property type="entry name" value="AMPK_gamma/SDS23_families"/>
</dbReference>
<dbReference type="GO" id="GO:0005634">
    <property type="term" value="C:nucleus"/>
    <property type="evidence" value="ECO:0007669"/>
    <property type="project" value="TreeGrafter"/>
</dbReference>
<proteinExistence type="inferred from homology"/>
<gene>
    <name evidence="8" type="ORF">PV328_012142</name>
</gene>
<feature type="non-terminal residue" evidence="8">
    <location>
        <position position="1"/>
    </location>
</feature>
<name>A0AA39FGW6_9HYME</name>
<comment type="similarity">
    <text evidence="1">Belongs to the 5'-AMP-activated protein kinase gamma subunit family.</text>
</comment>
<dbReference type="Pfam" id="PF00571">
    <property type="entry name" value="CBS"/>
    <property type="match status" value="1"/>
</dbReference>
<dbReference type="Gene3D" id="3.10.580.10">
    <property type="entry name" value="CBS-domain"/>
    <property type="match status" value="2"/>
</dbReference>
<evidence type="ECO:0000313" key="9">
    <source>
        <dbReference type="Proteomes" id="UP001168990"/>
    </source>
</evidence>
<feature type="compositionally biased region" description="Polar residues" evidence="6">
    <location>
        <begin position="301"/>
        <end position="327"/>
    </location>
</feature>
<dbReference type="Proteomes" id="UP001168990">
    <property type="component" value="Unassembled WGS sequence"/>
</dbReference>